<dbReference type="PANTHER" id="PTHR11102:SF160">
    <property type="entry name" value="ERAD-ASSOCIATED E3 UBIQUITIN-PROTEIN LIGASE COMPONENT HRD3"/>
    <property type="match status" value="1"/>
</dbReference>
<dbReference type="InterPro" id="IPR011990">
    <property type="entry name" value="TPR-like_helical_dom_sf"/>
</dbReference>
<reference evidence="2 3" key="1">
    <citation type="journal article" date="2009" name="Science">
        <title>Green evolution and dynamic adaptations revealed by genomes of the marine picoeukaryotes Micromonas.</title>
        <authorList>
            <person name="Worden A.Z."/>
            <person name="Lee J.H."/>
            <person name="Mock T."/>
            <person name="Rouze P."/>
            <person name="Simmons M.P."/>
            <person name="Aerts A.L."/>
            <person name="Allen A.E."/>
            <person name="Cuvelier M.L."/>
            <person name="Derelle E."/>
            <person name="Everett M.V."/>
            <person name="Foulon E."/>
            <person name="Grimwood J."/>
            <person name="Gundlach H."/>
            <person name="Henrissat B."/>
            <person name="Napoli C."/>
            <person name="McDonald S.M."/>
            <person name="Parker M.S."/>
            <person name="Rombauts S."/>
            <person name="Salamov A."/>
            <person name="Von Dassow P."/>
            <person name="Badger J.H."/>
            <person name="Coutinho P.M."/>
            <person name="Demir E."/>
            <person name="Dubchak I."/>
            <person name="Gentemann C."/>
            <person name="Eikrem W."/>
            <person name="Gready J.E."/>
            <person name="John U."/>
            <person name="Lanier W."/>
            <person name="Lindquist E.A."/>
            <person name="Lucas S."/>
            <person name="Mayer K.F."/>
            <person name="Moreau H."/>
            <person name="Not F."/>
            <person name="Otillar R."/>
            <person name="Panaud O."/>
            <person name="Pangilinan J."/>
            <person name="Paulsen I."/>
            <person name="Piegu B."/>
            <person name="Poliakov A."/>
            <person name="Robbens S."/>
            <person name="Schmutz J."/>
            <person name="Toulza E."/>
            <person name="Wyss T."/>
            <person name="Zelensky A."/>
            <person name="Zhou K."/>
            <person name="Armbrust E.V."/>
            <person name="Bhattacharya D."/>
            <person name="Goodenough U.W."/>
            <person name="Van de Peer Y."/>
            <person name="Grigoriev I.V."/>
        </authorList>
    </citation>
    <scope>NUCLEOTIDE SEQUENCE [LARGE SCALE GENOMIC DNA]</scope>
    <source>
        <strain evidence="2 3">CCMP1545</strain>
    </source>
</reference>
<dbReference type="InterPro" id="IPR050767">
    <property type="entry name" value="Sel1_AlgK"/>
</dbReference>
<protein>
    <submittedName>
        <fullName evidence="2">Predicted protein</fullName>
    </submittedName>
</protein>
<dbReference type="OrthoDB" id="272077at2759"/>
<dbReference type="eggNOG" id="KOG1550">
    <property type="taxonomic scope" value="Eukaryota"/>
</dbReference>
<dbReference type="STRING" id="564608.C1N511"/>
<dbReference type="EMBL" id="GG663747">
    <property type="protein sequence ID" value="EEH52827.1"/>
    <property type="molecule type" value="Genomic_DNA"/>
</dbReference>
<dbReference type="SUPFAM" id="SSF81901">
    <property type="entry name" value="HCP-like"/>
    <property type="match status" value="1"/>
</dbReference>
<sequence>MSWKTKCEYILGIEGVLDLPETRFHALLEQAGADLSNTNEQCNLGFFYDSSKRYDKALEWYMKGARQGSEVCENNIGISYRFGQGVEKNIDTALEWFTKSAEKDHAGAQYEAGAIHYDEGRYEEAFQWFTKSAAQGDTDATLDLGECYEKGNGVKKDISEALKLYGKAIEKGHAEAKENLRRLVDALP</sequence>
<organism evidence="3">
    <name type="scientific">Micromonas pusilla (strain CCMP1545)</name>
    <name type="common">Picoplanktonic green alga</name>
    <dbReference type="NCBI Taxonomy" id="564608"/>
    <lineage>
        <taxon>Eukaryota</taxon>
        <taxon>Viridiplantae</taxon>
        <taxon>Chlorophyta</taxon>
        <taxon>Mamiellophyceae</taxon>
        <taxon>Mamiellales</taxon>
        <taxon>Mamiellaceae</taxon>
        <taxon>Micromonas</taxon>
    </lineage>
</organism>
<dbReference type="GeneID" id="9688328"/>
<accession>C1N511</accession>
<dbReference type="RefSeq" id="XP_003062888.1">
    <property type="nucleotide sequence ID" value="XM_003062842.1"/>
</dbReference>
<evidence type="ECO:0000256" key="1">
    <source>
        <dbReference type="ARBA" id="ARBA00038101"/>
    </source>
</evidence>
<dbReference type="Pfam" id="PF08238">
    <property type="entry name" value="Sel1"/>
    <property type="match status" value="4"/>
</dbReference>
<dbReference type="KEGG" id="mpp:MICPUCDRAFT_21992"/>
<dbReference type="Gene3D" id="1.25.40.10">
    <property type="entry name" value="Tetratricopeptide repeat domain"/>
    <property type="match status" value="1"/>
</dbReference>
<proteinExistence type="inferred from homology"/>
<name>C1N511_MICPC</name>
<dbReference type="SMART" id="SM00671">
    <property type="entry name" value="SEL1"/>
    <property type="match status" value="4"/>
</dbReference>
<evidence type="ECO:0000313" key="2">
    <source>
        <dbReference type="EMBL" id="EEH52827.1"/>
    </source>
</evidence>
<dbReference type="InterPro" id="IPR019734">
    <property type="entry name" value="TPR_rpt"/>
</dbReference>
<dbReference type="InterPro" id="IPR006597">
    <property type="entry name" value="Sel1-like"/>
</dbReference>
<gene>
    <name evidence="2" type="ORF">MICPUCDRAFT_21992</name>
</gene>
<keyword evidence="3" id="KW-1185">Reference proteome</keyword>
<dbReference type="PANTHER" id="PTHR11102">
    <property type="entry name" value="SEL-1-LIKE PROTEIN"/>
    <property type="match status" value="1"/>
</dbReference>
<comment type="similarity">
    <text evidence="1">Belongs to the sel-1 family.</text>
</comment>
<dbReference type="AlphaFoldDB" id="C1N511"/>
<dbReference type="Proteomes" id="UP000001876">
    <property type="component" value="Unassembled WGS sequence"/>
</dbReference>
<evidence type="ECO:0000313" key="3">
    <source>
        <dbReference type="Proteomes" id="UP000001876"/>
    </source>
</evidence>
<dbReference type="SMART" id="SM00028">
    <property type="entry name" value="TPR"/>
    <property type="match status" value="2"/>
</dbReference>